<proteinExistence type="predicted"/>
<reference evidence="1" key="1">
    <citation type="submission" date="2013-12" db="EMBL/GenBank/DDBJ databases">
        <title>The Genome Sequence of Aphanomyces astaci APO3.</title>
        <authorList>
            <consortium name="The Broad Institute Genomics Platform"/>
            <person name="Russ C."/>
            <person name="Tyler B."/>
            <person name="van West P."/>
            <person name="Dieguez-Uribeondo J."/>
            <person name="Young S.K."/>
            <person name="Zeng Q."/>
            <person name="Gargeya S."/>
            <person name="Fitzgerald M."/>
            <person name="Abouelleil A."/>
            <person name="Alvarado L."/>
            <person name="Chapman S.B."/>
            <person name="Gainer-Dewar J."/>
            <person name="Goldberg J."/>
            <person name="Griggs A."/>
            <person name="Gujja S."/>
            <person name="Hansen M."/>
            <person name="Howarth C."/>
            <person name="Imamovic A."/>
            <person name="Ireland A."/>
            <person name="Larimer J."/>
            <person name="McCowan C."/>
            <person name="Murphy C."/>
            <person name="Pearson M."/>
            <person name="Poon T.W."/>
            <person name="Priest M."/>
            <person name="Roberts A."/>
            <person name="Saif S."/>
            <person name="Shea T."/>
            <person name="Sykes S."/>
            <person name="Wortman J."/>
            <person name="Nusbaum C."/>
            <person name="Birren B."/>
        </authorList>
    </citation>
    <scope>NUCLEOTIDE SEQUENCE [LARGE SCALE GENOMIC DNA]</scope>
    <source>
        <strain evidence="1">APO3</strain>
    </source>
</reference>
<sequence>MDVGQFLNKLRVRVVFSVEQVKGAPNAIFLRRRRRNGGQERLVRQAAQFPDAGDDVVGVLLLEPFRHGIHEMRQLTQRCFLEIHGLLECVVALVHIYVGRDVFQNDETKRVGVRKQVGDDGELVRLTDDG</sequence>
<dbReference type="GeneID" id="20812361"/>
<dbReference type="RefSeq" id="XP_009835184.1">
    <property type="nucleotide sequence ID" value="XM_009836882.1"/>
</dbReference>
<evidence type="ECO:0000313" key="1">
    <source>
        <dbReference type="EMBL" id="ETV75136.1"/>
    </source>
</evidence>
<dbReference type="VEuPathDB" id="FungiDB:H257_10365"/>
<organism evidence="1">
    <name type="scientific">Aphanomyces astaci</name>
    <name type="common">Crayfish plague agent</name>
    <dbReference type="NCBI Taxonomy" id="112090"/>
    <lineage>
        <taxon>Eukaryota</taxon>
        <taxon>Sar</taxon>
        <taxon>Stramenopiles</taxon>
        <taxon>Oomycota</taxon>
        <taxon>Saprolegniomycetes</taxon>
        <taxon>Saprolegniales</taxon>
        <taxon>Verrucalvaceae</taxon>
        <taxon>Aphanomyces</taxon>
    </lineage>
</organism>
<gene>
    <name evidence="1" type="ORF">H257_10365</name>
</gene>
<dbReference type="AlphaFoldDB" id="W4G787"/>
<dbReference type="EMBL" id="KI913141">
    <property type="protein sequence ID" value="ETV75136.1"/>
    <property type="molecule type" value="Genomic_DNA"/>
</dbReference>
<protein>
    <submittedName>
        <fullName evidence="1">Uncharacterized protein</fullName>
    </submittedName>
</protein>
<name>W4G787_APHAT</name>
<accession>W4G787</accession>